<reference evidence="8" key="2">
    <citation type="journal article" date="2016" name="G3 (Bethesda)">
        <title>Genome Evolution in Three Species of Cactophilic Drosophila.</title>
        <authorList>
            <person name="Sanchez-Flores A."/>
            <person name="Penazola F."/>
            <person name="Carpinteyro-Ponce J."/>
            <person name="Nazario-Yepiz N."/>
            <person name="Abreu-Goodger C."/>
            <person name="Machado C.A."/>
            <person name="Markow T.A."/>
        </authorList>
    </citation>
    <scope>NUCLEOTIDE SEQUENCE [LARGE SCALE GENOMIC DNA]</scope>
</reference>
<keyword evidence="9" id="KW-0645">Protease</keyword>
<reference evidence="8" key="1">
    <citation type="journal article" date="1997" name="Nucleic Acids Res.">
        <title>tRNAscan-SE: a program for improved detection of transfer RNA genes in genomic sequence.</title>
        <authorList>
            <person name="Lowe T.M."/>
            <person name="Eddy S.R."/>
        </authorList>
    </citation>
    <scope>NUCLEOTIDE SEQUENCE [LARGE SCALE GENOMIC DNA]</scope>
</reference>
<dbReference type="Gene3D" id="3.40.630.10">
    <property type="entry name" value="Zn peptidases"/>
    <property type="match status" value="1"/>
</dbReference>
<organism evidence="8 9">
    <name type="scientific">Drosophila arizonae</name>
    <name type="common">Fruit fly</name>
    <dbReference type="NCBI Taxonomy" id="7263"/>
    <lineage>
        <taxon>Eukaryota</taxon>
        <taxon>Metazoa</taxon>
        <taxon>Ecdysozoa</taxon>
        <taxon>Arthropoda</taxon>
        <taxon>Hexapoda</taxon>
        <taxon>Insecta</taxon>
        <taxon>Pterygota</taxon>
        <taxon>Neoptera</taxon>
        <taxon>Endopterygota</taxon>
        <taxon>Diptera</taxon>
        <taxon>Brachycera</taxon>
        <taxon>Muscomorpha</taxon>
        <taxon>Ephydroidea</taxon>
        <taxon>Drosophilidae</taxon>
        <taxon>Drosophila</taxon>
    </lineage>
</organism>
<gene>
    <name evidence="9" type="primary">LOC108617787</name>
</gene>
<evidence type="ECO:0000313" key="8">
    <source>
        <dbReference type="Proteomes" id="UP000694904"/>
    </source>
</evidence>
<dbReference type="InterPro" id="IPR000834">
    <property type="entry name" value="Peptidase_M14"/>
</dbReference>
<evidence type="ECO:0000256" key="3">
    <source>
        <dbReference type="ARBA" id="ARBA00005988"/>
    </source>
</evidence>
<dbReference type="SUPFAM" id="SSF52833">
    <property type="entry name" value="Thioredoxin-like"/>
    <property type="match status" value="1"/>
</dbReference>
<dbReference type="InterPro" id="IPR040626">
    <property type="entry name" value="Pepdidase_M14_N"/>
</dbReference>
<dbReference type="Pfam" id="PF05047">
    <property type="entry name" value="L51_S25_CI-B8"/>
    <property type="match status" value="1"/>
</dbReference>
<name>A0ABM1PPB7_DROAR</name>
<dbReference type="Gene3D" id="3.40.30.10">
    <property type="entry name" value="Glutaredoxin"/>
    <property type="match status" value="1"/>
</dbReference>
<reference evidence="9" key="3">
    <citation type="submission" date="2025-08" db="UniProtKB">
        <authorList>
            <consortium name="RefSeq"/>
        </authorList>
    </citation>
    <scope>IDENTIFICATION</scope>
    <source>
        <tissue evidence="9">Whole organism</tissue>
    </source>
</reference>
<dbReference type="Pfam" id="PF18027">
    <property type="entry name" value="Pepdidase_M14_N"/>
    <property type="match status" value="1"/>
</dbReference>
<dbReference type="PANTHER" id="PTHR12756:SF45">
    <property type="entry name" value="CYTOSOLIC CARBOXYPEPTIDASE NNA1"/>
    <property type="match status" value="1"/>
</dbReference>
<dbReference type="InterPro" id="IPR050821">
    <property type="entry name" value="Cytosolic_carboxypeptidase"/>
</dbReference>
<dbReference type="InterPro" id="IPR036249">
    <property type="entry name" value="Thioredoxin-like_sf"/>
</dbReference>
<dbReference type="Gene3D" id="2.60.40.3120">
    <property type="match status" value="1"/>
</dbReference>
<evidence type="ECO:0000259" key="7">
    <source>
        <dbReference type="PROSITE" id="PS52035"/>
    </source>
</evidence>
<evidence type="ECO:0000256" key="5">
    <source>
        <dbReference type="PROSITE-ProRule" id="PRU01379"/>
    </source>
</evidence>
<comment type="subcellular location">
    <subcellularLocation>
        <location evidence="2">Mitochondrion</location>
    </subcellularLocation>
</comment>
<sequence length="774" mass="88170">MTLQSGKTHLNSVSKLFNRLDDHSTSNSQDDDDYNVSEDGKETREKPVIQSLIDAKKKRLNTTTLQHSTDGRIKGTPKVEDIWKNNSSEYKPASPHYVLSQFGKKVSKAIIKKIIDYDEKPSTGTSSLTSEKVQNKYAVTPFKLPKTNIPRLEVAFQGNSNQSVEKVSHSRICNMIGDRDEDINNSDDCSIEMNDIVNDDVISGCDGKVSVGRLAGGADKCPRTSSSSVSDTETLIGEESICRIASAPDKMDLPLVPAPLCTRAVTMAAAVAAVARGRRRGFESIPGSNIGVPHMSTSINTSTYDQANNRHNPELNNVTDRTTFQSQHISYDIPQMQFSRSSVGGAKYVSNCHPMNAEEYESLEFESRFESGNLAKAVQITPTYYELYLRPDLYTSRSKQWFYFRVRHTRRNMLYRFSIVNLVKSDSLYNDGMRPVMYSTLGAKEKNEGWRRCGNNISYYRNDDESNNNTNEEDEDNSSYTLTFTIEFEHDNDTVFFAHSYPYTYSDLQDYLMEIQRHPVKSKFCKLRLLCRTLAGNNVYYLTVTAPSNNEDTMRRKKSIVVSARVHPSETPSSWMMKGLMDFITGDSTVAKRLRHKFIFKLNYCYKMPFMKGREPLRRTLKYLNAGKLVLKERVRIFSVSYNTYGNHHAGARDFVFWNIPQIQFRNPDVQVVTFKNMTPSPFVRCFFEDGRDMMIDVDSKSREEIIEHLVNVVGKTREELVAEARLAESKDNPANFGYSCERHCICEIAGQVYCPGTEPLPKEMRGKFKFAQK</sequence>
<dbReference type="PANTHER" id="PTHR12756">
    <property type="entry name" value="CYTOSOLIC CARBOXYPEPTIDASE"/>
    <property type="match status" value="1"/>
</dbReference>
<comment type="similarity">
    <text evidence="3 5">Belongs to the peptidase M14 family.</text>
</comment>
<dbReference type="GO" id="GO:0004180">
    <property type="term" value="F:carboxypeptidase activity"/>
    <property type="evidence" value="ECO:0007669"/>
    <property type="project" value="UniProtKB-KW"/>
</dbReference>
<feature type="compositionally biased region" description="Basic and acidic residues" evidence="6">
    <location>
        <begin position="38"/>
        <end position="47"/>
    </location>
</feature>
<evidence type="ECO:0000256" key="4">
    <source>
        <dbReference type="ARBA" id="ARBA00023128"/>
    </source>
</evidence>
<evidence type="ECO:0000256" key="2">
    <source>
        <dbReference type="ARBA" id="ARBA00004173"/>
    </source>
</evidence>
<keyword evidence="4" id="KW-0496">Mitochondrion</keyword>
<dbReference type="RefSeq" id="XP_017869053.1">
    <property type="nucleotide sequence ID" value="XM_018013564.1"/>
</dbReference>
<dbReference type="Proteomes" id="UP000694904">
    <property type="component" value="Chromosome 6"/>
</dbReference>
<keyword evidence="9" id="KW-0121">Carboxypeptidase</keyword>
<dbReference type="GeneID" id="108617787"/>
<dbReference type="InterPro" id="IPR007741">
    <property type="entry name" value="Ribosomal_mL43/mS25/NADH_DH"/>
</dbReference>
<feature type="domain" description="Peptidase M14" evidence="7">
    <location>
        <begin position="501"/>
        <end position="602"/>
    </location>
</feature>
<keyword evidence="8" id="KW-1185">Reference proteome</keyword>
<dbReference type="PROSITE" id="PS52035">
    <property type="entry name" value="PEPTIDASE_M14"/>
    <property type="match status" value="1"/>
</dbReference>
<keyword evidence="9" id="KW-0378">Hydrolase</keyword>
<evidence type="ECO:0000256" key="1">
    <source>
        <dbReference type="ARBA" id="ARBA00001947"/>
    </source>
</evidence>
<evidence type="ECO:0000313" key="9">
    <source>
        <dbReference type="RefSeq" id="XP_017869053.1"/>
    </source>
</evidence>
<evidence type="ECO:0000256" key="6">
    <source>
        <dbReference type="SAM" id="MobiDB-lite"/>
    </source>
</evidence>
<feature type="region of interest" description="Disordered" evidence="6">
    <location>
        <begin position="20"/>
        <end position="48"/>
    </location>
</feature>
<dbReference type="SMART" id="SM00916">
    <property type="entry name" value="L51_S25_CI-B8"/>
    <property type="match status" value="1"/>
</dbReference>
<proteinExistence type="inferred from homology"/>
<comment type="caution">
    <text evidence="5">Lacks conserved residue(s) required for the propagation of feature annotation.</text>
</comment>
<dbReference type="SUPFAM" id="SSF53187">
    <property type="entry name" value="Zn-dependent exopeptidases"/>
    <property type="match status" value="1"/>
</dbReference>
<comment type="cofactor">
    <cofactor evidence="1">
        <name>Zn(2+)</name>
        <dbReference type="ChEBI" id="CHEBI:29105"/>
    </cofactor>
</comment>
<accession>A0ABM1PPB7</accession>
<protein>
    <submittedName>
        <fullName evidence="9">Cytosolic carboxypeptidase NnaD isoform X4</fullName>
    </submittedName>
</protein>